<evidence type="ECO:0000259" key="1">
    <source>
        <dbReference type="Pfam" id="PF08898"/>
    </source>
</evidence>
<dbReference type="EMBL" id="JACOFW010000015">
    <property type="protein sequence ID" value="MBC3808348.1"/>
    <property type="molecule type" value="Genomic_DNA"/>
</dbReference>
<accession>A0ABR6X6K8</accession>
<sequence length="147" mass="15152">MTSTNNTPMRPMPLYAVAMSDAIASGDVNAMIAARDAAFDHLAAAQDVTRLLPALESALKAKGAVIRPLYAVTIQDTLARGNAAEIANLKAELASYASMLDAQAKTPSPMVPYGVAIQDAKARGDSAEVARLTALAQSLLAQLNAGG</sequence>
<evidence type="ECO:0000313" key="2">
    <source>
        <dbReference type="EMBL" id="MBC3808348.1"/>
    </source>
</evidence>
<dbReference type="InterPro" id="IPR014994">
    <property type="entry name" value="DUF1843"/>
</dbReference>
<comment type="caution">
    <text evidence="2">The sequence shown here is derived from an EMBL/GenBank/DDBJ whole genome shotgun (WGS) entry which is preliminary data.</text>
</comment>
<feature type="domain" description="DUF1843" evidence="1">
    <location>
        <begin position="13"/>
        <end position="56"/>
    </location>
</feature>
<keyword evidence="3" id="KW-1185">Reference proteome</keyword>
<evidence type="ECO:0000313" key="3">
    <source>
        <dbReference type="Proteomes" id="UP000648257"/>
    </source>
</evidence>
<reference evidence="2 3" key="1">
    <citation type="submission" date="2020-08" db="EMBL/GenBank/DDBJ databases">
        <title>Novel species isolated from subtropical streams in China.</title>
        <authorList>
            <person name="Lu H."/>
        </authorList>
    </citation>
    <scope>NUCLEOTIDE SEQUENCE [LARGE SCALE GENOMIC DNA]</scope>
    <source>
        <strain evidence="2 3">KACC 16656</strain>
    </source>
</reference>
<dbReference type="RefSeq" id="WP_186923421.1">
    <property type="nucleotide sequence ID" value="NZ_JACOFW010000015.1"/>
</dbReference>
<feature type="domain" description="DUF1843" evidence="1">
    <location>
        <begin position="112"/>
        <end position="142"/>
    </location>
</feature>
<dbReference type="Proteomes" id="UP000648257">
    <property type="component" value="Unassembled WGS sequence"/>
</dbReference>
<gene>
    <name evidence="2" type="ORF">H8K52_13420</name>
</gene>
<organism evidence="2 3">
    <name type="scientific">Undibacterium seohonense</name>
    <dbReference type="NCBI Taxonomy" id="1344950"/>
    <lineage>
        <taxon>Bacteria</taxon>
        <taxon>Pseudomonadati</taxon>
        <taxon>Pseudomonadota</taxon>
        <taxon>Betaproteobacteria</taxon>
        <taxon>Burkholderiales</taxon>
        <taxon>Oxalobacteraceae</taxon>
        <taxon>Undibacterium</taxon>
    </lineage>
</organism>
<name>A0ABR6X6K8_9BURK</name>
<dbReference type="Pfam" id="PF08898">
    <property type="entry name" value="DUF1843"/>
    <property type="match status" value="2"/>
</dbReference>
<proteinExistence type="predicted"/>
<protein>
    <submittedName>
        <fullName evidence="2">DUF1843 domain-containing protein</fullName>
    </submittedName>
</protein>